<evidence type="ECO:0000313" key="2">
    <source>
        <dbReference type="EMBL" id="MCS3710159.1"/>
    </source>
</evidence>
<evidence type="ECO:0000313" key="3">
    <source>
        <dbReference type="Proteomes" id="UP001155057"/>
    </source>
</evidence>
<organism evidence="2 3">
    <name type="scientific">Salinibacter ruber</name>
    <dbReference type="NCBI Taxonomy" id="146919"/>
    <lineage>
        <taxon>Bacteria</taxon>
        <taxon>Pseudomonadati</taxon>
        <taxon>Rhodothermota</taxon>
        <taxon>Rhodothermia</taxon>
        <taxon>Rhodothermales</taxon>
        <taxon>Salinibacteraceae</taxon>
        <taxon>Salinibacter</taxon>
    </lineage>
</organism>
<dbReference type="InterPro" id="IPR047799">
    <property type="entry name" value="T9SS_OM_PorV"/>
</dbReference>
<dbReference type="NCBIfam" id="NF033710">
    <property type="entry name" value="T9SS_OM_PorV"/>
    <property type="match status" value="1"/>
</dbReference>
<reference evidence="2" key="1">
    <citation type="submission" date="2022-08" db="EMBL/GenBank/DDBJ databases">
        <title>Genomic Encyclopedia of Type Strains, Phase V (KMG-V): Genome sequencing to study the core and pangenomes of soil and plant-associated prokaryotes.</title>
        <authorList>
            <person name="Whitman W."/>
        </authorList>
    </citation>
    <scope>NUCLEOTIDE SEQUENCE</scope>
    <source>
        <strain evidence="2">SP3049</strain>
    </source>
</reference>
<evidence type="ECO:0000259" key="1">
    <source>
        <dbReference type="Pfam" id="PF19572"/>
    </source>
</evidence>
<feature type="domain" description="Type IX secretion system protein PorV" evidence="1">
    <location>
        <begin position="35"/>
        <end position="267"/>
    </location>
</feature>
<accession>A0A9X2PX67</accession>
<dbReference type="EMBL" id="JANUAE010000005">
    <property type="protein sequence ID" value="MCS3710159.1"/>
    <property type="molecule type" value="Genomic_DNA"/>
</dbReference>
<dbReference type="SUPFAM" id="SSF56935">
    <property type="entry name" value="Porins"/>
    <property type="match status" value="1"/>
</dbReference>
<sequence>MADQVLSRAPRWFVVAFGLFLVGGLTVPAHGQVAQSSALFLRIEPDSRAAGMGNAGVATADNANTIFWNPSGLAFQKDTQVGITHANWLPEFNANLFYEYLVGSYHVDGVGTFGGNVQYLNLGETEIRDPSGNRLGVTNSYQLAISTSYGVKVSERLGVGTSLRYIHSKLTSGLREGTGEGNAATLATDISALYRSAPFALGGADATFSAGLNIANLGGTLDFNENSPDEDPIPANLRFGPALTIDFDEYNSLTFATDFNKSLVSTERRVVDGDTARVGKTGFEALFDSWGSARGQVGPNGEASSLSLVEQFTVGTGVEYWYSDLFALRTGYYYENPDNGDRQFLTFGAGLRYNIVGVDISYLYTAEDESPLANTLRFSLLFNFQ</sequence>
<dbReference type="Gene3D" id="2.40.160.60">
    <property type="entry name" value="Outer membrane protein transport protein (OMPP1/FadL/TodX)"/>
    <property type="match status" value="1"/>
</dbReference>
<dbReference type="AlphaFoldDB" id="A0A9X2PX67"/>
<dbReference type="Pfam" id="PF19572">
    <property type="entry name" value="PorV"/>
    <property type="match status" value="1"/>
</dbReference>
<dbReference type="NCBIfam" id="NF033709">
    <property type="entry name" value="PorV_fam"/>
    <property type="match status" value="1"/>
</dbReference>
<name>A0A9X2PX67_9BACT</name>
<gene>
    <name evidence="2" type="ORF">GGP61_001763</name>
</gene>
<dbReference type="Proteomes" id="UP001155057">
    <property type="component" value="Unassembled WGS sequence"/>
</dbReference>
<proteinExistence type="predicted"/>
<comment type="caution">
    <text evidence="2">The sequence shown here is derived from an EMBL/GenBank/DDBJ whole genome shotgun (WGS) entry which is preliminary data.</text>
</comment>
<dbReference type="InterPro" id="IPR045741">
    <property type="entry name" value="PorV"/>
</dbReference>
<protein>
    <submittedName>
        <fullName evidence="2">Long-subunit fatty acid transport protein</fullName>
    </submittedName>
</protein>
<dbReference type="RefSeq" id="WP_013061738.1">
    <property type="nucleotide sequence ID" value="NZ_CP030356.1"/>
</dbReference>